<dbReference type="EMBL" id="CABFNQ020000451">
    <property type="protein sequence ID" value="CAH0015817.1"/>
    <property type="molecule type" value="Genomic_DNA"/>
</dbReference>
<dbReference type="OrthoDB" id="5145485at2759"/>
<feature type="region of interest" description="Disordered" evidence="1">
    <location>
        <begin position="538"/>
        <end position="582"/>
    </location>
</feature>
<sequence length="582" mass="65701">MAYELDHKEIVSLRGKEYAFNLEGELPDWRDEPSRQLYMDSFILFALPVDPDTVGEYRINGMKDVLEHLTRSRFQWFQSAMFSIKVDHLMWNRIFTTYMPGGQPKFPWKVPEFSSQRGLPSFIYKACRTGMGLTCGYPSFKDETSTELALSNVSRMSTEERVRSFLKNERLEQWCSTRGVMPVKQKQTQSVQSEEVVQWPLKLSHWPASQEGETVQEAVARSPASPNETPLLSGLMRPNNLEESVTLESEADTLVAVLRHIVHVRAKQSSRVADIFIALKGMYERNPILRYIQERPAAAPSRDEVARDLRLESGLSYKTVLDLLQCETMMSTIWTLPDFHLLAGPVSMRARHKEGFLVDEGDESAMASTNRAFLEWDGSGSLEAVIDALVTPTPDTNGRCKPYLLARPDILQVTVGSVKADVRPPRELDVWIGYVEPPGVYYQRHHTQHYLLVGVVSISCDGTHTSSFCDPIGFTTNMSPGQKDLSTIIISKETSGLLIYAASATWVTKDTLAQRDQPLPPQPLELYAMLDEFEPYRNKTSAATQPDYHATEDQGSSAPVYTGREQVDRPNNKRKTPHGEAN</sequence>
<accession>A0A9N9YC61</accession>
<feature type="compositionally biased region" description="Basic and acidic residues" evidence="1">
    <location>
        <begin position="565"/>
        <end position="582"/>
    </location>
</feature>
<evidence type="ECO:0000256" key="1">
    <source>
        <dbReference type="SAM" id="MobiDB-lite"/>
    </source>
</evidence>
<evidence type="ECO:0000313" key="3">
    <source>
        <dbReference type="Proteomes" id="UP000696573"/>
    </source>
</evidence>
<proteinExistence type="predicted"/>
<gene>
    <name evidence="2" type="ORF">CRHIZ90672A_00008010</name>
</gene>
<name>A0A9N9YC61_9HYPO</name>
<dbReference type="AlphaFoldDB" id="A0A9N9YC61"/>
<protein>
    <submittedName>
        <fullName evidence="2">Uncharacterized protein</fullName>
    </submittedName>
</protein>
<comment type="caution">
    <text evidence="2">The sequence shown here is derived from an EMBL/GenBank/DDBJ whole genome shotgun (WGS) entry which is preliminary data.</text>
</comment>
<evidence type="ECO:0000313" key="2">
    <source>
        <dbReference type="EMBL" id="CAH0015817.1"/>
    </source>
</evidence>
<reference evidence="2" key="1">
    <citation type="submission" date="2021-10" db="EMBL/GenBank/DDBJ databases">
        <authorList>
            <person name="Piombo E."/>
        </authorList>
    </citation>
    <scope>NUCLEOTIDE SEQUENCE</scope>
</reference>
<keyword evidence="3" id="KW-1185">Reference proteome</keyword>
<dbReference type="Proteomes" id="UP000696573">
    <property type="component" value="Unassembled WGS sequence"/>
</dbReference>
<organism evidence="2 3">
    <name type="scientific">Clonostachys rhizophaga</name>
    <dbReference type="NCBI Taxonomy" id="160324"/>
    <lineage>
        <taxon>Eukaryota</taxon>
        <taxon>Fungi</taxon>
        <taxon>Dikarya</taxon>
        <taxon>Ascomycota</taxon>
        <taxon>Pezizomycotina</taxon>
        <taxon>Sordariomycetes</taxon>
        <taxon>Hypocreomycetidae</taxon>
        <taxon>Hypocreales</taxon>
        <taxon>Bionectriaceae</taxon>
        <taxon>Clonostachys</taxon>
    </lineage>
</organism>